<evidence type="ECO:0000313" key="3">
    <source>
        <dbReference type="Proteomes" id="UP000663846"/>
    </source>
</evidence>
<feature type="compositionally biased region" description="Basic and acidic residues" evidence="1">
    <location>
        <begin position="11"/>
        <end position="24"/>
    </location>
</feature>
<reference evidence="2" key="1">
    <citation type="submission" date="2021-01" db="EMBL/GenBank/DDBJ databases">
        <authorList>
            <person name="Kaushik A."/>
        </authorList>
    </citation>
    <scope>NUCLEOTIDE SEQUENCE</scope>
    <source>
        <strain evidence="2">AG1-1C</strain>
    </source>
</reference>
<organism evidence="2 3">
    <name type="scientific">Rhizoctonia solani</name>
    <dbReference type="NCBI Taxonomy" id="456999"/>
    <lineage>
        <taxon>Eukaryota</taxon>
        <taxon>Fungi</taxon>
        <taxon>Dikarya</taxon>
        <taxon>Basidiomycota</taxon>
        <taxon>Agaricomycotina</taxon>
        <taxon>Agaricomycetes</taxon>
        <taxon>Cantharellales</taxon>
        <taxon>Ceratobasidiaceae</taxon>
        <taxon>Rhizoctonia</taxon>
    </lineage>
</organism>
<evidence type="ECO:0000313" key="2">
    <source>
        <dbReference type="EMBL" id="CAE6435952.1"/>
    </source>
</evidence>
<accession>A0A8H2XXL9</accession>
<name>A0A8H2XXL9_9AGAM</name>
<dbReference type="EMBL" id="CAJMWS010000343">
    <property type="protein sequence ID" value="CAE6435952.1"/>
    <property type="molecule type" value="Genomic_DNA"/>
</dbReference>
<feature type="region of interest" description="Disordered" evidence="1">
    <location>
        <begin position="1"/>
        <end position="50"/>
    </location>
</feature>
<comment type="caution">
    <text evidence="2">The sequence shown here is derived from an EMBL/GenBank/DDBJ whole genome shotgun (WGS) entry which is preliminary data.</text>
</comment>
<gene>
    <name evidence="2" type="ORF">RDB_LOCUS120681</name>
</gene>
<dbReference type="AlphaFoldDB" id="A0A8H2XXL9"/>
<sequence>MHSENSIGDPVRTEKKKLVVETRADGPTSIPQSGNVARDSDSDDEKPTFPQMERIIEESDEKNNPKNYVQGKQSRLAGLAHMPMQVFTGEFARKQELIEAKARRCSEVQRRLVDMGWTEDTMTFGPWSTQQWKSDWAELVCQHSPLTDEDWTDIQPKLISTLEKNRAARLQHENALARVFRLSDRFTDLRKRLSPSLRFTICHPSSSMWDYTSSFYQPLFPTLPHLGDHPIIKDLVKADRTVAGMDAYFEEHKHTVEALIFQWRHEVESDLSNRVRRESRSHIPGVIVEPTMLEFENAAHDFANYTDDHKLLLRGDTLFYDTTSKESPQPPLTFRTVLYRGGLVDSSCSLLSELTSPEAQLDLDKFGFHLKAHRVARALMASMHIPNASYLPLVGLGPEFRCERCYNVQYLTWEELILHYITSSELFKANMKGPDSSCRVITYRDVHDPAVTINRPMVGYCSVTPQEELSGRYYKCQLCAQIPTVNEVIAPEWAVLRHLQDVHAVGEPSLNKHYYGWNLYDHNNDFSSMAGYGMPPRSPVFF</sequence>
<protein>
    <submittedName>
        <fullName evidence="2">Uncharacterized protein</fullName>
    </submittedName>
</protein>
<evidence type="ECO:0000256" key="1">
    <source>
        <dbReference type="SAM" id="MobiDB-lite"/>
    </source>
</evidence>
<proteinExistence type="predicted"/>
<dbReference type="Proteomes" id="UP000663846">
    <property type="component" value="Unassembled WGS sequence"/>
</dbReference>